<evidence type="ECO:0000313" key="2">
    <source>
        <dbReference type="EMBL" id="MUP09812.1"/>
    </source>
</evidence>
<accession>A0ABD6H759</accession>
<dbReference type="AlphaFoldDB" id="A0ABD6H759"/>
<proteinExistence type="predicted"/>
<organism evidence="2 4">
    <name type="scientific">Agrobacterium vitis</name>
    <name type="common">Rhizobium vitis</name>
    <dbReference type="NCBI Taxonomy" id="373"/>
    <lineage>
        <taxon>Bacteria</taxon>
        <taxon>Pseudomonadati</taxon>
        <taxon>Pseudomonadota</taxon>
        <taxon>Alphaproteobacteria</taxon>
        <taxon>Hyphomicrobiales</taxon>
        <taxon>Rhizobiaceae</taxon>
        <taxon>Rhizobium/Agrobacterium group</taxon>
        <taxon>Agrobacterium</taxon>
    </lineage>
</organism>
<sequence length="76" mass="8709">MLQKEYFAGVAKGVPPAARNRLQVAKDQVKFKSWDVGEMIDIRFFALRRRVDACGCGYLGRATEFVQPYSWNIPQL</sequence>
<dbReference type="EMBL" id="MBFE02000008">
    <property type="protein sequence ID" value="MUO42798.1"/>
    <property type="molecule type" value="Genomic_DNA"/>
</dbReference>
<evidence type="ECO:0000313" key="4">
    <source>
        <dbReference type="Proteomes" id="UP000179536"/>
    </source>
</evidence>
<dbReference type="RefSeq" id="WP_041697241.1">
    <property type="nucleotide sequence ID" value="NZ_MBFA02000004.1"/>
</dbReference>
<dbReference type="Proteomes" id="UP000179536">
    <property type="component" value="Unassembled WGS sequence"/>
</dbReference>
<keyword evidence="3" id="KW-1185">Reference proteome</keyword>
<comment type="caution">
    <text evidence="2">The sequence shown here is derived from an EMBL/GenBank/DDBJ whole genome shotgun (WGS) entry which is preliminary data.</text>
</comment>
<dbReference type="EMBL" id="MBFA02000004">
    <property type="protein sequence ID" value="MUP09812.1"/>
    <property type="molecule type" value="Genomic_DNA"/>
</dbReference>
<evidence type="ECO:0000313" key="1">
    <source>
        <dbReference type="EMBL" id="MUO42798.1"/>
    </source>
</evidence>
<protein>
    <submittedName>
        <fullName evidence="2">Uncharacterized protein</fullName>
    </submittedName>
</protein>
<reference evidence="3 4" key="1">
    <citation type="submission" date="2019-11" db="EMBL/GenBank/DDBJ databases">
        <title>Whole-genome sequencing of Allorhizobium vitis.</title>
        <authorList>
            <person name="Gan H.M."/>
            <person name="Savka M.A."/>
        </authorList>
    </citation>
    <scope>NUCLEOTIDE SEQUENCE [LARGE SCALE GENOMIC DNA]</scope>
    <source>
        <strain evidence="2 4">RF2/1</strain>
        <strain evidence="1 3">T1/7</strain>
    </source>
</reference>
<gene>
    <name evidence="2" type="ORF">BBK91_008040</name>
    <name evidence="1" type="ORF">BBL17_013485</name>
</gene>
<dbReference type="Proteomes" id="UP000179454">
    <property type="component" value="Unassembled WGS sequence"/>
</dbReference>
<name>A0ABD6H759_AGRVI</name>
<evidence type="ECO:0000313" key="3">
    <source>
        <dbReference type="Proteomes" id="UP000179454"/>
    </source>
</evidence>